<reference evidence="4 5" key="1">
    <citation type="submission" date="2023-01" db="EMBL/GenBank/DDBJ databases">
        <title>Novel species of the genus Asticcacaulis isolated from rivers.</title>
        <authorList>
            <person name="Lu H."/>
        </authorList>
    </citation>
    <scope>NUCLEOTIDE SEQUENCE [LARGE SCALE GENOMIC DNA]</scope>
    <source>
        <strain evidence="4 5">BYS171W</strain>
    </source>
</reference>
<comment type="catalytic activity">
    <reaction evidence="2">
        <text>2,5-diamino-6-hydroxy-4-(5-phosphoribosylamino)-pyrimidine + H2O = 2,5,6-triamino-4-hydroxypyrimidine + D-ribose 5-phosphate</text>
        <dbReference type="Rhea" id="RHEA:23436"/>
        <dbReference type="ChEBI" id="CHEBI:15377"/>
        <dbReference type="ChEBI" id="CHEBI:58614"/>
        <dbReference type="ChEBI" id="CHEBI:78346"/>
        <dbReference type="ChEBI" id="CHEBI:137796"/>
    </reaction>
</comment>
<keyword evidence="5" id="KW-1185">Reference proteome</keyword>
<dbReference type="RefSeq" id="WP_272748432.1">
    <property type="nucleotide sequence ID" value="NZ_JAQQKX010000009.1"/>
</dbReference>
<dbReference type="NCBIfam" id="TIGR02464">
    <property type="entry name" value="ribofla_fusion"/>
    <property type="match status" value="1"/>
</dbReference>
<sequence length="146" mass="16568">MTLYFYSKGEAYGEFSNFSPHGIEMDGVWWPTVEHYFQAQKFIDPNYRLKIAKASTPKMAKAMGQSRAHPIHADWDERREVVMLEAVRKKFTTHPALKTLLLSTGDETLAEASPNDFYWGAGGDGSGLNRLGEILMQVRTELLLLQ</sequence>
<evidence type="ECO:0000313" key="4">
    <source>
        <dbReference type="EMBL" id="MDC7683973.1"/>
    </source>
</evidence>
<comment type="catalytic activity">
    <reaction evidence="1">
        <text>5-amino-6-(5-phospho-D-ribosylamino)uracil + H2O = 5,6-diaminouracil + D-ribose 5-phosphate</text>
        <dbReference type="Rhea" id="RHEA:55020"/>
        <dbReference type="ChEBI" id="CHEBI:15377"/>
        <dbReference type="ChEBI" id="CHEBI:46252"/>
        <dbReference type="ChEBI" id="CHEBI:58453"/>
        <dbReference type="ChEBI" id="CHEBI:78346"/>
    </reaction>
</comment>
<accession>A0ABT5HV90</accession>
<name>A0ABT5HV90_9CAUL</name>
<gene>
    <name evidence="4" type="ORF">PQU92_11850</name>
</gene>
<dbReference type="CDD" id="cd15457">
    <property type="entry name" value="NADAR"/>
    <property type="match status" value="1"/>
</dbReference>
<feature type="domain" description="NADAR" evidence="3">
    <location>
        <begin position="4"/>
        <end position="142"/>
    </location>
</feature>
<dbReference type="Gene3D" id="1.10.357.40">
    <property type="entry name" value="YbiA-like"/>
    <property type="match status" value="1"/>
</dbReference>
<evidence type="ECO:0000313" key="5">
    <source>
        <dbReference type="Proteomes" id="UP001214854"/>
    </source>
</evidence>
<organism evidence="4 5">
    <name type="scientific">Asticcacaulis aquaticus</name>
    <dbReference type="NCBI Taxonomy" id="2984212"/>
    <lineage>
        <taxon>Bacteria</taxon>
        <taxon>Pseudomonadati</taxon>
        <taxon>Pseudomonadota</taxon>
        <taxon>Alphaproteobacteria</taxon>
        <taxon>Caulobacterales</taxon>
        <taxon>Caulobacteraceae</taxon>
        <taxon>Asticcacaulis</taxon>
    </lineage>
</organism>
<dbReference type="InterPro" id="IPR037238">
    <property type="entry name" value="YbiA-like_sf"/>
</dbReference>
<dbReference type="Proteomes" id="UP001214854">
    <property type="component" value="Unassembled WGS sequence"/>
</dbReference>
<proteinExistence type="predicted"/>
<dbReference type="Pfam" id="PF08719">
    <property type="entry name" value="NADAR"/>
    <property type="match status" value="1"/>
</dbReference>
<comment type="caution">
    <text evidence="4">The sequence shown here is derived from an EMBL/GenBank/DDBJ whole genome shotgun (WGS) entry which is preliminary data.</text>
</comment>
<dbReference type="EMBL" id="JAQQKX010000009">
    <property type="protein sequence ID" value="MDC7683973.1"/>
    <property type="molecule type" value="Genomic_DNA"/>
</dbReference>
<evidence type="ECO:0000256" key="2">
    <source>
        <dbReference type="ARBA" id="ARBA00000751"/>
    </source>
</evidence>
<evidence type="ECO:0000256" key="1">
    <source>
        <dbReference type="ARBA" id="ARBA00000022"/>
    </source>
</evidence>
<evidence type="ECO:0000259" key="3">
    <source>
        <dbReference type="Pfam" id="PF08719"/>
    </source>
</evidence>
<dbReference type="SUPFAM" id="SSF143990">
    <property type="entry name" value="YbiA-like"/>
    <property type="match status" value="1"/>
</dbReference>
<dbReference type="InterPro" id="IPR012816">
    <property type="entry name" value="NADAR"/>
</dbReference>
<protein>
    <submittedName>
        <fullName evidence="4">NADAR family protein</fullName>
    </submittedName>
</protein>